<comment type="subcellular location">
    <subcellularLocation>
        <location evidence="1">Membrane</location>
        <topology evidence="1">Single-pass membrane protein</topology>
    </subcellularLocation>
</comment>
<dbReference type="Proteomes" id="UP000246991">
    <property type="component" value="Unassembled WGS sequence"/>
</dbReference>
<feature type="compositionally biased region" description="Polar residues" evidence="5">
    <location>
        <begin position="298"/>
        <end position="308"/>
    </location>
</feature>
<evidence type="ECO:0000256" key="7">
    <source>
        <dbReference type="SAM" id="SignalP"/>
    </source>
</evidence>
<protein>
    <recommendedName>
        <fullName evidence="10">Mid2 domain-containing protein</fullName>
    </recommendedName>
</protein>
<evidence type="ECO:0000313" key="9">
    <source>
        <dbReference type="Proteomes" id="UP000246991"/>
    </source>
</evidence>
<sequence length="319" mass="33818">MGFRQRNSALLLALLGLGSILGVDGSWLFGAMEEREQDYRRAMQPRQFVQCSTGSKACGALGCVASKRCCQAAAGWGCLTGNACYTANGYIDCYSTTMVMPTESRTCYDFTRTGCRAGQPCFRCDSTAAFCATEVLAGGGETWLECATKSAVLTVTPTTDAGSTAVDGASIAPLTGTSTGRRPTRTGTTMLPYPTKTTAPEDNKLSGGAIAGIAIGAVAGIAIVGALIFFFFAKRDKGGPTGVAPMPQQYPPQQQPYEQPYSPPPPQQPYMTQPQYGQLSGYQDQMAHNPYGPEAQPMFSSPVYSEQPKQPAPMPVELN</sequence>
<dbReference type="AlphaFoldDB" id="A0A317SQ47"/>
<evidence type="ECO:0000256" key="6">
    <source>
        <dbReference type="SAM" id="Phobius"/>
    </source>
</evidence>
<feature type="chain" id="PRO_5016416221" description="Mid2 domain-containing protein" evidence="7">
    <location>
        <begin position="26"/>
        <end position="319"/>
    </location>
</feature>
<keyword evidence="3 6" id="KW-1133">Transmembrane helix</keyword>
<dbReference type="InterPro" id="IPR051694">
    <property type="entry name" value="Immunoregulatory_rcpt-like"/>
</dbReference>
<evidence type="ECO:0000313" key="8">
    <source>
        <dbReference type="EMBL" id="PWW76468.1"/>
    </source>
</evidence>
<keyword evidence="7" id="KW-0732">Signal</keyword>
<dbReference type="STRING" id="42249.A0A317SQ47"/>
<dbReference type="PANTHER" id="PTHR15549">
    <property type="entry name" value="PAIRED IMMUNOGLOBULIN-LIKE TYPE 2 RECEPTOR"/>
    <property type="match status" value="1"/>
</dbReference>
<keyword evidence="4 6" id="KW-0472">Membrane</keyword>
<dbReference type="GO" id="GO:0016020">
    <property type="term" value="C:membrane"/>
    <property type="evidence" value="ECO:0007669"/>
    <property type="project" value="UniProtKB-SubCell"/>
</dbReference>
<feature type="compositionally biased region" description="Low complexity" evidence="5">
    <location>
        <begin position="269"/>
        <end position="278"/>
    </location>
</feature>
<organism evidence="8 9">
    <name type="scientific">Tuber magnatum</name>
    <name type="common">white Piedmont truffle</name>
    <dbReference type="NCBI Taxonomy" id="42249"/>
    <lineage>
        <taxon>Eukaryota</taxon>
        <taxon>Fungi</taxon>
        <taxon>Dikarya</taxon>
        <taxon>Ascomycota</taxon>
        <taxon>Pezizomycotina</taxon>
        <taxon>Pezizomycetes</taxon>
        <taxon>Pezizales</taxon>
        <taxon>Tuberaceae</taxon>
        <taxon>Tuber</taxon>
    </lineage>
</organism>
<feature type="signal peptide" evidence="7">
    <location>
        <begin position="1"/>
        <end position="25"/>
    </location>
</feature>
<feature type="compositionally biased region" description="Pro residues" evidence="5">
    <location>
        <begin position="310"/>
        <end position="319"/>
    </location>
</feature>
<comment type="caution">
    <text evidence="8">The sequence shown here is derived from an EMBL/GenBank/DDBJ whole genome shotgun (WGS) entry which is preliminary data.</text>
</comment>
<evidence type="ECO:0000256" key="2">
    <source>
        <dbReference type="ARBA" id="ARBA00022692"/>
    </source>
</evidence>
<feature type="region of interest" description="Disordered" evidence="5">
    <location>
        <begin position="166"/>
        <end position="199"/>
    </location>
</feature>
<dbReference type="GO" id="GO:0071944">
    <property type="term" value="C:cell periphery"/>
    <property type="evidence" value="ECO:0007669"/>
    <property type="project" value="UniProtKB-ARBA"/>
</dbReference>
<keyword evidence="2 6" id="KW-0812">Transmembrane</keyword>
<evidence type="ECO:0000256" key="4">
    <source>
        <dbReference type="ARBA" id="ARBA00023136"/>
    </source>
</evidence>
<feature type="compositionally biased region" description="Low complexity" evidence="5">
    <location>
        <begin position="175"/>
        <end position="189"/>
    </location>
</feature>
<accession>A0A317SQ47</accession>
<evidence type="ECO:0008006" key="10">
    <source>
        <dbReference type="Google" id="ProtNLM"/>
    </source>
</evidence>
<evidence type="ECO:0000256" key="1">
    <source>
        <dbReference type="ARBA" id="ARBA00004167"/>
    </source>
</evidence>
<reference evidence="8 9" key="1">
    <citation type="submission" date="2018-03" db="EMBL/GenBank/DDBJ databases">
        <title>Genomes of Pezizomycetes fungi and the evolution of truffles.</title>
        <authorList>
            <person name="Murat C."/>
            <person name="Payen T."/>
            <person name="Noel B."/>
            <person name="Kuo A."/>
            <person name="Martin F.M."/>
        </authorList>
    </citation>
    <scope>NUCLEOTIDE SEQUENCE [LARGE SCALE GENOMIC DNA]</scope>
    <source>
        <strain evidence="8">091103-1</strain>
    </source>
</reference>
<keyword evidence="9" id="KW-1185">Reference proteome</keyword>
<name>A0A317SQ47_9PEZI</name>
<dbReference type="OrthoDB" id="5413355at2759"/>
<evidence type="ECO:0000256" key="5">
    <source>
        <dbReference type="SAM" id="MobiDB-lite"/>
    </source>
</evidence>
<feature type="transmembrane region" description="Helical" evidence="6">
    <location>
        <begin position="209"/>
        <end position="232"/>
    </location>
</feature>
<proteinExistence type="predicted"/>
<feature type="region of interest" description="Disordered" evidence="5">
    <location>
        <begin position="242"/>
        <end position="319"/>
    </location>
</feature>
<evidence type="ECO:0000256" key="3">
    <source>
        <dbReference type="ARBA" id="ARBA00022989"/>
    </source>
</evidence>
<dbReference type="EMBL" id="PYWC01000033">
    <property type="protein sequence ID" value="PWW76468.1"/>
    <property type="molecule type" value="Genomic_DNA"/>
</dbReference>
<gene>
    <name evidence="8" type="ORF">C7212DRAFT_351566</name>
</gene>